<keyword evidence="5 12" id="KW-0378">Hydrolase</keyword>
<keyword evidence="4 12" id="KW-0863">Zinc-finger</keyword>
<feature type="compositionally biased region" description="Basic and acidic residues" evidence="13">
    <location>
        <begin position="194"/>
        <end position="206"/>
    </location>
</feature>
<feature type="region of interest" description="Disordered" evidence="13">
    <location>
        <begin position="174"/>
        <end position="206"/>
    </location>
</feature>
<evidence type="ECO:0000256" key="6">
    <source>
        <dbReference type="ARBA" id="ARBA00022833"/>
    </source>
</evidence>
<sequence length="673" mass="75681">MGDKLEKMKIHETTVRHRVECEERAFHIVNKLIDGSIDEEYLIHCGRLISREHYSDIIDERAITLLCGYPLCGNSLENIPKKKYHISTRTNKVYDISERKNFCSNQCLKASKHFHTQIPESPLWSRERELDTEIVLLPNKNIKGILGDEVVGESPKKLLKEELLRLEELDKRLSPSNKESPEIRLRGRTLGETPKQKLSEKVKTGKDTDKLPCDGCITNVICDQADANRTDILACEIKNLTISDGENGTMQNEALNEKMVTNSVLKLKGSESLNLVRESETCQKNRITESPVSGDDETKTSHGNVTDRQGSSVSQSEGSKMDQLMKLLAKKKSVLSAMVDVQPLIPTKPLRPLLQGTNPISLQCPNVQSSSTVDASGQENQGEAIKIPLATSDVMVTESGSSEKPVKSSNFSNGGTKNLIFSPLQRICPVLKSWVSEDTYMYIFSKFESKETPMSFSDPKIKMGYADLCKRLDMQQKDYENIVGELDGATRAEETKGKNLKATPDYEALKKEAEAFQLKVTEFLTGKRPQDKGAPDKQVTEDDDADHIILPSVDAYNQQQIRMKIVLYQLDKSLPNLLTPLALSVQDVSTLIRELVFTFRLQKDNILFKPSEWMIVAIFILKMLSRKSRPIAMAFHDESATKFFSILLKGIGHTTEDLEKLTDEILESCHVQL</sequence>
<protein>
    <recommendedName>
        <fullName evidence="12">RNA polymerase II subunit B1 CTD phosphatase RPAP2 homolog</fullName>
        <ecNumber evidence="12">3.1.3.16</ecNumber>
    </recommendedName>
</protein>
<evidence type="ECO:0000256" key="2">
    <source>
        <dbReference type="ARBA" id="ARBA00005676"/>
    </source>
</evidence>
<comment type="caution">
    <text evidence="15">The sequence shown here is derived from an EMBL/GenBank/DDBJ whole genome shotgun (WGS) entry which is preliminary data.</text>
</comment>
<evidence type="ECO:0000256" key="11">
    <source>
        <dbReference type="PROSITE-ProRule" id="PRU00812"/>
    </source>
</evidence>
<evidence type="ECO:0000256" key="9">
    <source>
        <dbReference type="ARBA" id="ARBA00047761"/>
    </source>
</evidence>
<organism evidence="15 16">
    <name type="scientific">Lymnaea stagnalis</name>
    <name type="common">Great pond snail</name>
    <name type="synonym">Helix stagnalis</name>
    <dbReference type="NCBI Taxonomy" id="6523"/>
    <lineage>
        <taxon>Eukaryota</taxon>
        <taxon>Metazoa</taxon>
        <taxon>Spiralia</taxon>
        <taxon>Lophotrochozoa</taxon>
        <taxon>Mollusca</taxon>
        <taxon>Gastropoda</taxon>
        <taxon>Heterobranchia</taxon>
        <taxon>Euthyneura</taxon>
        <taxon>Panpulmonata</taxon>
        <taxon>Hygrophila</taxon>
        <taxon>Lymnaeoidea</taxon>
        <taxon>Lymnaeidae</taxon>
        <taxon>Lymnaea</taxon>
    </lineage>
</organism>
<evidence type="ECO:0000256" key="7">
    <source>
        <dbReference type="ARBA" id="ARBA00022912"/>
    </source>
</evidence>
<keyword evidence="8 12" id="KW-0539">Nucleus</keyword>
<feature type="compositionally biased region" description="Basic and acidic residues" evidence="13">
    <location>
        <begin position="278"/>
        <end position="287"/>
    </location>
</feature>
<dbReference type="PANTHER" id="PTHR14732:SF0">
    <property type="entry name" value="RNA POLYMERASE II SUBUNIT B1 CTD PHOSPHATASE RPAP2-RELATED"/>
    <property type="match status" value="1"/>
</dbReference>
<evidence type="ECO:0000259" key="14">
    <source>
        <dbReference type="PROSITE" id="PS51479"/>
    </source>
</evidence>
<feature type="compositionally biased region" description="Basic and acidic residues" evidence="13">
    <location>
        <begin position="174"/>
        <end position="185"/>
    </location>
</feature>
<evidence type="ECO:0000256" key="8">
    <source>
        <dbReference type="ARBA" id="ARBA00023242"/>
    </source>
</evidence>
<dbReference type="GO" id="GO:0043175">
    <property type="term" value="F:RNA polymerase core enzyme binding"/>
    <property type="evidence" value="ECO:0007669"/>
    <property type="project" value="UniProtKB-UniRule"/>
</dbReference>
<comment type="catalytic activity">
    <reaction evidence="10 12">
        <text>O-phospho-L-threonyl-[protein] + H2O = L-threonyl-[protein] + phosphate</text>
        <dbReference type="Rhea" id="RHEA:47004"/>
        <dbReference type="Rhea" id="RHEA-COMP:11060"/>
        <dbReference type="Rhea" id="RHEA-COMP:11605"/>
        <dbReference type="ChEBI" id="CHEBI:15377"/>
        <dbReference type="ChEBI" id="CHEBI:30013"/>
        <dbReference type="ChEBI" id="CHEBI:43474"/>
        <dbReference type="ChEBI" id="CHEBI:61977"/>
        <dbReference type="EC" id="3.1.3.16"/>
    </reaction>
</comment>
<dbReference type="Proteomes" id="UP001497497">
    <property type="component" value="Unassembled WGS sequence"/>
</dbReference>
<dbReference type="AlphaFoldDB" id="A0AAV2IHA1"/>
<name>A0AAV2IHA1_LYMST</name>
<feature type="region of interest" description="Disordered" evidence="13">
    <location>
        <begin position="278"/>
        <end position="319"/>
    </location>
</feature>
<evidence type="ECO:0000256" key="5">
    <source>
        <dbReference type="ARBA" id="ARBA00022801"/>
    </source>
</evidence>
<evidence type="ECO:0000256" key="13">
    <source>
        <dbReference type="SAM" id="MobiDB-lite"/>
    </source>
</evidence>
<keyword evidence="3 12" id="KW-0479">Metal-binding</keyword>
<dbReference type="EC" id="3.1.3.16" evidence="12"/>
<evidence type="ECO:0000256" key="3">
    <source>
        <dbReference type="ARBA" id="ARBA00022723"/>
    </source>
</evidence>
<dbReference type="PANTHER" id="PTHR14732">
    <property type="entry name" value="RNA POLYMERASE II SUBUNIT B1 CTD PHOSPHATASE RPAP2-RELATED"/>
    <property type="match status" value="1"/>
</dbReference>
<evidence type="ECO:0000256" key="1">
    <source>
        <dbReference type="ARBA" id="ARBA00004123"/>
    </source>
</evidence>
<comment type="catalytic activity">
    <reaction evidence="9 12">
        <text>O-phospho-L-seryl-[protein] + H2O = L-seryl-[protein] + phosphate</text>
        <dbReference type="Rhea" id="RHEA:20629"/>
        <dbReference type="Rhea" id="RHEA-COMP:9863"/>
        <dbReference type="Rhea" id="RHEA-COMP:11604"/>
        <dbReference type="ChEBI" id="CHEBI:15377"/>
        <dbReference type="ChEBI" id="CHEBI:29999"/>
        <dbReference type="ChEBI" id="CHEBI:43474"/>
        <dbReference type="ChEBI" id="CHEBI:83421"/>
        <dbReference type="EC" id="3.1.3.16"/>
    </reaction>
</comment>
<evidence type="ECO:0000313" key="16">
    <source>
        <dbReference type="Proteomes" id="UP001497497"/>
    </source>
</evidence>
<dbReference type="GO" id="GO:0008420">
    <property type="term" value="F:RNA polymerase II CTD heptapeptide repeat phosphatase activity"/>
    <property type="evidence" value="ECO:0007669"/>
    <property type="project" value="UniProtKB-UniRule"/>
</dbReference>
<dbReference type="GO" id="GO:0008270">
    <property type="term" value="F:zinc ion binding"/>
    <property type="evidence" value="ECO:0007669"/>
    <property type="project" value="UniProtKB-KW"/>
</dbReference>
<dbReference type="GO" id="GO:0005737">
    <property type="term" value="C:cytoplasm"/>
    <property type="evidence" value="ECO:0007669"/>
    <property type="project" value="TreeGrafter"/>
</dbReference>
<comment type="subcellular location">
    <subcellularLocation>
        <location evidence="1 12">Nucleus</location>
    </subcellularLocation>
</comment>
<evidence type="ECO:0000313" key="15">
    <source>
        <dbReference type="EMBL" id="CAL1545495.1"/>
    </source>
</evidence>
<keyword evidence="6 12" id="KW-0862">Zinc</keyword>
<accession>A0AAV2IHA1</accession>
<dbReference type="PROSITE" id="PS51479">
    <property type="entry name" value="ZF_RTR1"/>
    <property type="match status" value="1"/>
</dbReference>
<proteinExistence type="inferred from homology"/>
<gene>
    <name evidence="15" type="ORF">GSLYS_00018978001</name>
</gene>
<evidence type="ECO:0000256" key="4">
    <source>
        <dbReference type="ARBA" id="ARBA00022771"/>
    </source>
</evidence>
<dbReference type="InterPro" id="IPR039693">
    <property type="entry name" value="Rtr1/RPAP2"/>
</dbReference>
<comment type="similarity">
    <text evidence="2 11 12">Belongs to the RPAP2 family.</text>
</comment>
<dbReference type="InterPro" id="IPR007308">
    <property type="entry name" value="Rtr1/RPAP2_dom"/>
</dbReference>
<evidence type="ECO:0000256" key="10">
    <source>
        <dbReference type="ARBA" id="ARBA00048336"/>
    </source>
</evidence>
<reference evidence="15 16" key="1">
    <citation type="submission" date="2024-04" db="EMBL/GenBank/DDBJ databases">
        <authorList>
            <consortium name="Genoscope - CEA"/>
            <person name="William W."/>
        </authorList>
    </citation>
    <scope>NUCLEOTIDE SEQUENCE [LARGE SCALE GENOMIC DNA]</scope>
</reference>
<evidence type="ECO:0000256" key="12">
    <source>
        <dbReference type="RuleBase" id="RU367080"/>
    </source>
</evidence>
<keyword evidence="16" id="KW-1185">Reference proteome</keyword>
<dbReference type="Gene3D" id="1.25.40.820">
    <property type="match status" value="1"/>
</dbReference>
<dbReference type="Pfam" id="PF04181">
    <property type="entry name" value="RPAP2_Rtr1"/>
    <property type="match status" value="1"/>
</dbReference>
<feature type="compositionally biased region" description="Polar residues" evidence="13">
    <location>
        <begin position="301"/>
        <end position="318"/>
    </location>
</feature>
<keyword evidence="7 12" id="KW-0904">Protein phosphatase</keyword>
<dbReference type="EMBL" id="CAXITT010000715">
    <property type="protein sequence ID" value="CAL1545495.1"/>
    <property type="molecule type" value="Genomic_DNA"/>
</dbReference>
<dbReference type="GO" id="GO:0005634">
    <property type="term" value="C:nucleus"/>
    <property type="evidence" value="ECO:0007669"/>
    <property type="project" value="UniProtKB-SubCell"/>
</dbReference>
<feature type="domain" description="RTR1-type" evidence="14">
    <location>
        <begin position="44"/>
        <end position="127"/>
    </location>
</feature>
<comment type="function">
    <text evidence="12">Putative RNA polymerase II subunit B1 C-terminal domain (CTD) phosphatase involved in RNA polymerase II transcription regulation.</text>
</comment>
<dbReference type="InterPro" id="IPR038534">
    <property type="entry name" value="Rtr1/RPAP2_sf"/>
</dbReference>